<proteinExistence type="predicted"/>
<evidence type="ECO:0000313" key="1">
    <source>
        <dbReference type="EMBL" id="SDL08822.1"/>
    </source>
</evidence>
<dbReference type="EMBL" id="FNFE01000011">
    <property type="protein sequence ID" value="SDL08822.1"/>
    <property type="molecule type" value="Genomic_DNA"/>
</dbReference>
<protein>
    <recommendedName>
        <fullName evidence="3">Concanavalin A-like lectin/glucanases superfamily protein</fullName>
    </recommendedName>
</protein>
<name>A0A1G9H7F7_9EURY</name>
<organism evidence="1 2">
    <name type="scientific">Natronorubrum texcoconense</name>
    <dbReference type="NCBI Taxonomy" id="1095776"/>
    <lineage>
        <taxon>Archaea</taxon>
        <taxon>Methanobacteriati</taxon>
        <taxon>Methanobacteriota</taxon>
        <taxon>Stenosarchaea group</taxon>
        <taxon>Halobacteria</taxon>
        <taxon>Halobacteriales</taxon>
        <taxon>Natrialbaceae</taxon>
        <taxon>Natronorubrum</taxon>
    </lineage>
</organism>
<reference evidence="2" key="1">
    <citation type="submission" date="2016-10" db="EMBL/GenBank/DDBJ databases">
        <authorList>
            <person name="Varghese N."/>
            <person name="Submissions S."/>
        </authorList>
    </citation>
    <scope>NUCLEOTIDE SEQUENCE [LARGE SCALE GENOMIC DNA]</scope>
    <source>
        <strain evidence="2">B4,CECT 8067,JCM 17497</strain>
    </source>
</reference>
<sequence length="618" mass="68712">MAELINNPYATVDWGAASQLKVMSHLHPSKLGSQQDIVDAVEDAGVDFAWMGDRGDDQPPWPWDAEPSGTLFQDAGTETRTQTDEYEDYHWDEDNDDHMITMYSDKYVPDDFVKEQDDVIETVGADTEYHEDGGLVYLAHTWDADNPRDYDYYLRIFSEWSPSDGLLGGSTYTRRCPNPEDDSIQWDHREREGMWDDILTELAPEYVPYLLTEDDAETLSGDSWDGGFDLRWLTIPVTDVGSLSEERPPEINDALRSGAFISNYRTDKSIDPPTVNAIYVDEDSKEITVDASGYDYIDWVSNGEVIHTGSTFDYGSNSDLGAYVRPRLVRQENPESGSLIQPFTFEGAPRDLESEFSRYGVARTGLQSPSDGRITLSDVDWNELEHQENILVDDGPITLEPPEETDVPESTIAHYDAQSAFGEGDDGTSISTWTDEYNGFDLTGDSPTLRADGINGYQSVEFDGSGDVLNTDTGANDQPITVFAVVELLGGESDHQIFWGDNSSDEFWMAQGASDGWNSISTSEGDRIDGNFSTQGEAIIMVAVFDGSNSFIRENGEETASGNLDSDVLEGLSIGDVGSRDNNWHGLAGEFLVVGDRLDTDQIQEWEEKLSENWDISI</sequence>
<gene>
    <name evidence="1" type="ORF">SAMN04515672_0132</name>
</gene>
<dbReference type="RefSeq" id="WP_090312395.1">
    <property type="nucleotide sequence ID" value="NZ_FNFE01000011.1"/>
</dbReference>
<evidence type="ECO:0008006" key="3">
    <source>
        <dbReference type="Google" id="ProtNLM"/>
    </source>
</evidence>
<dbReference type="SUPFAM" id="SSF49899">
    <property type="entry name" value="Concanavalin A-like lectins/glucanases"/>
    <property type="match status" value="1"/>
</dbReference>
<accession>A0A1G9H7F7</accession>
<dbReference type="Proteomes" id="UP000198882">
    <property type="component" value="Unassembled WGS sequence"/>
</dbReference>
<dbReference type="STRING" id="1095776.SAMN04515672_0132"/>
<dbReference type="InterPro" id="IPR013320">
    <property type="entry name" value="ConA-like_dom_sf"/>
</dbReference>
<evidence type="ECO:0000313" key="2">
    <source>
        <dbReference type="Proteomes" id="UP000198882"/>
    </source>
</evidence>
<keyword evidence="2" id="KW-1185">Reference proteome</keyword>
<dbReference type="AlphaFoldDB" id="A0A1G9H7F7"/>